<dbReference type="SMART" id="SM00220">
    <property type="entry name" value="S_TKc"/>
    <property type="match status" value="1"/>
</dbReference>
<protein>
    <recommendedName>
        <fullName evidence="1">non-specific serine/threonine protein kinase</fullName>
        <ecNumber evidence="1">2.7.11.1</ecNumber>
    </recommendedName>
</protein>
<reference evidence="11 12" key="1">
    <citation type="submission" date="2024-04" db="EMBL/GenBank/DDBJ databases">
        <title>Tritrichomonas musculus Genome.</title>
        <authorList>
            <person name="Alves-Ferreira E."/>
            <person name="Grigg M."/>
            <person name="Lorenzi H."/>
            <person name="Galac M."/>
        </authorList>
    </citation>
    <scope>NUCLEOTIDE SEQUENCE [LARGE SCALE GENOMIC DNA]</scope>
    <source>
        <strain evidence="11 12">EAF2021</strain>
    </source>
</reference>
<dbReference type="Gene3D" id="1.25.10.10">
    <property type="entry name" value="Leucine-rich Repeat Variant"/>
    <property type="match status" value="1"/>
</dbReference>
<evidence type="ECO:0000256" key="2">
    <source>
        <dbReference type="ARBA" id="ARBA00022527"/>
    </source>
</evidence>
<keyword evidence="5 11" id="KW-0418">Kinase</keyword>
<comment type="catalytic activity">
    <reaction evidence="8">
        <text>L-seryl-[protein] + ATP = O-phospho-L-seryl-[protein] + ADP + H(+)</text>
        <dbReference type="Rhea" id="RHEA:17989"/>
        <dbReference type="Rhea" id="RHEA-COMP:9863"/>
        <dbReference type="Rhea" id="RHEA-COMP:11604"/>
        <dbReference type="ChEBI" id="CHEBI:15378"/>
        <dbReference type="ChEBI" id="CHEBI:29999"/>
        <dbReference type="ChEBI" id="CHEBI:30616"/>
        <dbReference type="ChEBI" id="CHEBI:83421"/>
        <dbReference type="ChEBI" id="CHEBI:456216"/>
        <dbReference type="EC" id="2.7.11.1"/>
    </reaction>
</comment>
<comment type="catalytic activity">
    <reaction evidence="7">
        <text>L-threonyl-[protein] + ATP = O-phospho-L-threonyl-[protein] + ADP + H(+)</text>
        <dbReference type="Rhea" id="RHEA:46608"/>
        <dbReference type="Rhea" id="RHEA-COMP:11060"/>
        <dbReference type="Rhea" id="RHEA-COMP:11605"/>
        <dbReference type="ChEBI" id="CHEBI:15378"/>
        <dbReference type="ChEBI" id="CHEBI:30013"/>
        <dbReference type="ChEBI" id="CHEBI:30616"/>
        <dbReference type="ChEBI" id="CHEBI:61977"/>
        <dbReference type="ChEBI" id="CHEBI:456216"/>
        <dbReference type="EC" id="2.7.11.1"/>
    </reaction>
</comment>
<evidence type="ECO:0000313" key="11">
    <source>
        <dbReference type="EMBL" id="KAK8885333.1"/>
    </source>
</evidence>
<name>A0ABR2K3H9_9EUKA</name>
<evidence type="ECO:0000256" key="5">
    <source>
        <dbReference type="ARBA" id="ARBA00022777"/>
    </source>
</evidence>
<evidence type="ECO:0000259" key="10">
    <source>
        <dbReference type="PROSITE" id="PS50011"/>
    </source>
</evidence>
<dbReference type="InterPro" id="IPR000719">
    <property type="entry name" value="Prot_kinase_dom"/>
</dbReference>
<feature type="binding site" evidence="9">
    <location>
        <position position="39"/>
    </location>
    <ligand>
        <name>ATP</name>
        <dbReference type="ChEBI" id="CHEBI:30616"/>
    </ligand>
</feature>
<evidence type="ECO:0000256" key="6">
    <source>
        <dbReference type="ARBA" id="ARBA00022840"/>
    </source>
</evidence>
<sequence>MNKKDSMENYHLITQIGEGSFGKVYKARRKYTGRLVAIKMINKAGQSKDDLESFRREIDLLQKVSHPNVMRMLNVFEIDTDFCVVSELARGDLFQVIDDNQTLPETVLKSVAAQLVSSLSHLHSLHIIHRDMKPQNILIAEHGALKICDFGFARALSNTTLVLTSIKGTPLYMAPELVQEQPYDEKVDIWALGVILYELFYGRPPYYTNSIYKLVQMIVNSPIPWPGEISPQFKSFLLEMLNKEPSKRTSCQDLLKHPFIADVDLGKFDDRVYRFKSNQFEKAIANSLINSRSAFKPKKSNIPDFQMMFVNPSGYSEDDLLNAVKYLRDKNVTPDNPHAMSFSEHFAAFITKPKVINEALSLAADLLRKDIERFSVPFAVGITILGSDLPPASIDFFTELLTIPFSQNMIQSVDFQLGDLRLTNAKCEKLLERLLRFIYKESDQDFVGRVYAIFSFFAQESDMFLDTICFDNAQKIVPILVAAINGKKSELIRTSAFCILSKIIEQDANAVNYIQPFNDFLDVFYAIVQSDINTFEDMSLFSAAVSFIAIGLSSLAEVPEFQKRFSVRQSLSTLPNFVEMMFTGKTGLKARLESLLTYGSIFPSTQNEYLCIMSVLSSPFFHFPMNSSLVQMCTESITNLIPFHQPALLDTLLNLQPKSVQSFLPSMVGLFATPKCANQLSDYILNVIGEKSQNSSSDHELLVNNLCDAGILTQISSVICDLGPSVPPNVVIVLAQIVMSFKKPTPLLLSQATEILNSVFSIDSAAESGLIIASHLARLSKDFLPALTECGALNLAERALQSEVTLIRAKALDFIGNICRHTGLPDDYLDQFIPLLIENLDNSDQICQKLAAFALGNVLFWSPEAVDAVMPEVDSIVKLLNSSDAKTVENAAGVLGNIVRKSDKYVKQLISNGAVEQILNSISNYEELQGRTILPLSYFCQYEEPRKFLKSKKAQLILSKYTNSPNDRVKRYAKSIIDSIS</sequence>
<evidence type="ECO:0000256" key="9">
    <source>
        <dbReference type="PROSITE-ProRule" id="PRU10141"/>
    </source>
</evidence>
<dbReference type="PROSITE" id="PS50011">
    <property type="entry name" value="PROTEIN_KINASE_DOM"/>
    <property type="match status" value="1"/>
</dbReference>
<dbReference type="InterPro" id="IPR016024">
    <property type="entry name" value="ARM-type_fold"/>
</dbReference>
<keyword evidence="4 9" id="KW-0547">Nucleotide-binding</keyword>
<evidence type="ECO:0000256" key="3">
    <source>
        <dbReference type="ARBA" id="ARBA00022679"/>
    </source>
</evidence>
<dbReference type="Pfam" id="PF00069">
    <property type="entry name" value="Pkinase"/>
    <property type="match status" value="1"/>
</dbReference>
<evidence type="ECO:0000313" key="12">
    <source>
        <dbReference type="Proteomes" id="UP001470230"/>
    </source>
</evidence>
<dbReference type="Proteomes" id="UP001470230">
    <property type="component" value="Unassembled WGS sequence"/>
</dbReference>
<keyword evidence="6 9" id="KW-0067">ATP-binding</keyword>
<dbReference type="PROSITE" id="PS00108">
    <property type="entry name" value="PROTEIN_KINASE_ST"/>
    <property type="match status" value="1"/>
</dbReference>
<dbReference type="InterPro" id="IPR011989">
    <property type="entry name" value="ARM-like"/>
</dbReference>
<evidence type="ECO:0000256" key="8">
    <source>
        <dbReference type="ARBA" id="ARBA00048679"/>
    </source>
</evidence>
<organism evidence="11 12">
    <name type="scientific">Tritrichomonas musculus</name>
    <dbReference type="NCBI Taxonomy" id="1915356"/>
    <lineage>
        <taxon>Eukaryota</taxon>
        <taxon>Metamonada</taxon>
        <taxon>Parabasalia</taxon>
        <taxon>Tritrichomonadida</taxon>
        <taxon>Tritrichomonadidae</taxon>
        <taxon>Tritrichomonas</taxon>
    </lineage>
</organism>
<dbReference type="PANTHER" id="PTHR22983">
    <property type="entry name" value="PROTEIN KINASE RELATED"/>
    <property type="match status" value="1"/>
</dbReference>
<keyword evidence="12" id="KW-1185">Reference proteome</keyword>
<dbReference type="SUPFAM" id="SSF48371">
    <property type="entry name" value="ARM repeat"/>
    <property type="match status" value="2"/>
</dbReference>
<dbReference type="PROSITE" id="PS00107">
    <property type="entry name" value="PROTEIN_KINASE_ATP"/>
    <property type="match status" value="1"/>
</dbReference>
<dbReference type="EC" id="2.7.11.1" evidence="1"/>
<dbReference type="InterPro" id="IPR011009">
    <property type="entry name" value="Kinase-like_dom_sf"/>
</dbReference>
<feature type="domain" description="Protein kinase" evidence="10">
    <location>
        <begin position="10"/>
        <end position="260"/>
    </location>
</feature>
<evidence type="ECO:0000256" key="1">
    <source>
        <dbReference type="ARBA" id="ARBA00012513"/>
    </source>
</evidence>
<dbReference type="Gene3D" id="1.10.510.10">
    <property type="entry name" value="Transferase(Phosphotransferase) domain 1"/>
    <property type="match status" value="1"/>
</dbReference>
<proteinExistence type="predicted"/>
<dbReference type="EMBL" id="JAPFFF010000007">
    <property type="protein sequence ID" value="KAK8885333.1"/>
    <property type="molecule type" value="Genomic_DNA"/>
</dbReference>
<accession>A0ABR2K3H9</accession>
<dbReference type="GO" id="GO:0004674">
    <property type="term" value="F:protein serine/threonine kinase activity"/>
    <property type="evidence" value="ECO:0007669"/>
    <property type="project" value="UniProtKB-KW"/>
</dbReference>
<evidence type="ECO:0000256" key="4">
    <source>
        <dbReference type="ARBA" id="ARBA00022741"/>
    </source>
</evidence>
<dbReference type="SUPFAM" id="SSF56112">
    <property type="entry name" value="Protein kinase-like (PK-like)"/>
    <property type="match status" value="1"/>
</dbReference>
<comment type="caution">
    <text evidence="11">The sequence shown here is derived from an EMBL/GenBank/DDBJ whole genome shotgun (WGS) entry which is preliminary data.</text>
</comment>
<dbReference type="PANTHER" id="PTHR22983:SF6">
    <property type="entry name" value="SERINE_THREONINE-PROTEIN KINASE 36"/>
    <property type="match status" value="1"/>
</dbReference>
<evidence type="ECO:0000256" key="7">
    <source>
        <dbReference type="ARBA" id="ARBA00047899"/>
    </source>
</evidence>
<dbReference type="InterPro" id="IPR017441">
    <property type="entry name" value="Protein_kinase_ATP_BS"/>
</dbReference>
<dbReference type="InterPro" id="IPR008271">
    <property type="entry name" value="Ser/Thr_kinase_AS"/>
</dbReference>
<keyword evidence="2 11" id="KW-0723">Serine/threonine-protein kinase</keyword>
<gene>
    <name evidence="11" type="ORF">M9Y10_040779</name>
</gene>
<keyword evidence="3" id="KW-0808">Transferase</keyword>